<evidence type="ECO:0000259" key="1">
    <source>
        <dbReference type="PROSITE" id="PS51819"/>
    </source>
</evidence>
<protein>
    <recommendedName>
        <fullName evidence="1">VOC domain-containing protein</fullName>
    </recommendedName>
</protein>
<accession>A0ABU1PMT6</accession>
<dbReference type="CDD" id="cd06587">
    <property type="entry name" value="VOC"/>
    <property type="match status" value="1"/>
</dbReference>
<dbReference type="InterPro" id="IPR029068">
    <property type="entry name" value="Glyas_Bleomycin-R_OHBP_Dase"/>
</dbReference>
<dbReference type="EMBL" id="JAVDSG010000001">
    <property type="protein sequence ID" value="MDR6591933.1"/>
    <property type="molecule type" value="Genomic_DNA"/>
</dbReference>
<dbReference type="Gene3D" id="3.10.180.10">
    <property type="entry name" value="2,3-Dihydroxybiphenyl 1,2-Dioxygenase, domain 1"/>
    <property type="match status" value="1"/>
</dbReference>
<dbReference type="SUPFAM" id="SSF54593">
    <property type="entry name" value="Glyoxalase/Bleomycin resistance protein/Dihydroxybiphenyl dioxygenase"/>
    <property type="match status" value="1"/>
</dbReference>
<reference evidence="2 3" key="1">
    <citation type="submission" date="2023-07" db="EMBL/GenBank/DDBJ databases">
        <title>Sequencing the genomes of 1000 actinobacteria strains.</title>
        <authorList>
            <person name="Klenk H.-P."/>
        </authorList>
    </citation>
    <scope>NUCLEOTIDE SEQUENCE [LARGE SCALE GENOMIC DNA]</scope>
    <source>
        <strain evidence="2 3">DSM 43749</strain>
    </source>
</reference>
<organism evidence="2 3">
    <name type="scientific">Saccharothrix longispora</name>
    <dbReference type="NCBI Taxonomy" id="33920"/>
    <lineage>
        <taxon>Bacteria</taxon>
        <taxon>Bacillati</taxon>
        <taxon>Actinomycetota</taxon>
        <taxon>Actinomycetes</taxon>
        <taxon>Pseudonocardiales</taxon>
        <taxon>Pseudonocardiaceae</taxon>
        <taxon>Saccharothrix</taxon>
    </lineage>
</organism>
<evidence type="ECO:0000313" key="2">
    <source>
        <dbReference type="EMBL" id="MDR6591933.1"/>
    </source>
</evidence>
<feature type="domain" description="VOC" evidence="1">
    <location>
        <begin position="3"/>
        <end position="127"/>
    </location>
</feature>
<dbReference type="PANTHER" id="PTHR35908">
    <property type="entry name" value="HYPOTHETICAL FUSION PROTEIN"/>
    <property type="match status" value="1"/>
</dbReference>
<comment type="caution">
    <text evidence="2">The sequence shown here is derived from an EMBL/GenBank/DDBJ whole genome shotgun (WGS) entry which is preliminary data.</text>
</comment>
<dbReference type="PROSITE" id="PS51819">
    <property type="entry name" value="VOC"/>
    <property type="match status" value="1"/>
</dbReference>
<dbReference type="PANTHER" id="PTHR35908:SF1">
    <property type="entry name" value="CONSERVED PROTEIN"/>
    <property type="match status" value="1"/>
</dbReference>
<dbReference type="InterPro" id="IPR041581">
    <property type="entry name" value="Glyoxalase_6"/>
</dbReference>
<keyword evidence="3" id="KW-1185">Reference proteome</keyword>
<evidence type="ECO:0000313" key="3">
    <source>
        <dbReference type="Proteomes" id="UP001268819"/>
    </source>
</evidence>
<gene>
    <name evidence="2" type="ORF">J2S66_000317</name>
</gene>
<dbReference type="RefSeq" id="WP_310302826.1">
    <property type="nucleotide sequence ID" value="NZ_BAAAXB010000001.1"/>
</dbReference>
<dbReference type="InterPro" id="IPR037523">
    <property type="entry name" value="VOC_core"/>
</dbReference>
<sequence length="127" mass="13837">MAKELQVVVDCRDPGAQAAFWAEVLGYALEDAGTGDVEGDWASIVAPDGPRVLFQRVPELKYGKNRVHLDVRAGGPRGTPKAVRVPLVDAEVVRLVALGATHMRTTDERDDYFGVLRDPEGNEFCVC</sequence>
<name>A0ABU1PMT6_9PSEU</name>
<proteinExistence type="predicted"/>
<dbReference type="Proteomes" id="UP001268819">
    <property type="component" value="Unassembled WGS sequence"/>
</dbReference>
<dbReference type="Pfam" id="PF18029">
    <property type="entry name" value="Glyoxalase_6"/>
    <property type="match status" value="1"/>
</dbReference>